<keyword evidence="2" id="KW-0677">Repeat</keyword>
<dbReference type="PROSITE" id="PS50943">
    <property type="entry name" value="HTH_CROC1"/>
    <property type="match status" value="1"/>
</dbReference>
<evidence type="ECO:0000256" key="3">
    <source>
        <dbReference type="PROSITE-ProRule" id="PRU00221"/>
    </source>
</evidence>
<dbReference type="PROSITE" id="PS50294">
    <property type="entry name" value="WD_REPEATS_REGION"/>
    <property type="match status" value="9"/>
</dbReference>
<feature type="repeat" description="WD" evidence="3">
    <location>
        <begin position="632"/>
        <end position="673"/>
    </location>
</feature>
<dbReference type="Gene3D" id="3.40.50.300">
    <property type="entry name" value="P-loop containing nucleotide triphosphate hydrolases"/>
    <property type="match status" value="1"/>
</dbReference>
<dbReference type="SUPFAM" id="SSF50978">
    <property type="entry name" value="WD40 repeat-like"/>
    <property type="match status" value="3"/>
</dbReference>
<dbReference type="SMART" id="SM00530">
    <property type="entry name" value="HTH_XRE"/>
    <property type="match status" value="1"/>
</dbReference>
<feature type="repeat" description="WD" evidence="3">
    <location>
        <begin position="889"/>
        <end position="930"/>
    </location>
</feature>
<dbReference type="Pfam" id="PF00931">
    <property type="entry name" value="NB-ARC"/>
    <property type="match status" value="1"/>
</dbReference>
<name>A0A8J3MVL8_9CHLR</name>
<dbReference type="SUPFAM" id="SSF47413">
    <property type="entry name" value="lambda repressor-like DNA-binding domains"/>
    <property type="match status" value="1"/>
</dbReference>
<dbReference type="SMART" id="SM00320">
    <property type="entry name" value="WD40"/>
    <property type="match status" value="14"/>
</dbReference>
<feature type="repeat" description="WD" evidence="3">
    <location>
        <begin position="715"/>
        <end position="756"/>
    </location>
</feature>
<feature type="repeat" description="WD" evidence="3">
    <location>
        <begin position="986"/>
        <end position="1010"/>
    </location>
</feature>
<feature type="repeat" description="WD" evidence="3">
    <location>
        <begin position="847"/>
        <end position="888"/>
    </location>
</feature>
<dbReference type="PROSITE" id="PS50082">
    <property type="entry name" value="WD_REPEATS_2"/>
    <property type="match status" value="13"/>
</dbReference>
<dbReference type="InterPro" id="IPR050349">
    <property type="entry name" value="WD_LIS1/nudF_dynein_reg"/>
</dbReference>
<feature type="repeat" description="WD" evidence="3">
    <location>
        <begin position="763"/>
        <end position="804"/>
    </location>
</feature>
<evidence type="ECO:0000313" key="6">
    <source>
        <dbReference type="Proteomes" id="UP000612362"/>
    </source>
</evidence>
<feature type="repeat" description="WD" evidence="3">
    <location>
        <begin position="1104"/>
        <end position="1145"/>
    </location>
</feature>
<feature type="repeat" description="WD" evidence="3">
    <location>
        <begin position="805"/>
        <end position="846"/>
    </location>
</feature>
<dbReference type="InterPro" id="IPR010982">
    <property type="entry name" value="Lambda_DNA-bd_dom_sf"/>
</dbReference>
<reference evidence="5" key="1">
    <citation type="submission" date="2020-10" db="EMBL/GenBank/DDBJ databases">
        <title>Taxonomic study of unclassified bacteria belonging to the class Ktedonobacteria.</title>
        <authorList>
            <person name="Yabe S."/>
            <person name="Wang C.M."/>
            <person name="Zheng Y."/>
            <person name="Sakai Y."/>
            <person name="Cavaletti L."/>
            <person name="Monciardini P."/>
            <person name="Donadio S."/>
        </authorList>
    </citation>
    <scope>NUCLEOTIDE SEQUENCE</scope>
    <source>
        <strain evidence="5">SOSP1-1</strain>
    </source>
</reference>
<dbReference type="Pfam" id="PF01381">
    <property type="entry name" value="HTH_3"/>
    <property type="match status" value="1"/>
</dbReference>
<dbReference type="SUPFAM" id="SSF52540">
    <property type="entry name" value="P-loop containing nucleoside triphosphate hydrolases"/>
    <property type="match status" value="1"/>
</dbReference>
<feature type="repeat" description="WD" evidence="3">
    <location>
        <begin position="1060"/>
        <end position="1103"/>
    </location>
</feature>
<dbReference type="InterPro" id="IPR036322">
    <property type="entry name" value="WD40_repeat_dom_sf"/>
</dbReference>
<dbReference type="Proteomes" id="UP000612362">
    <property type="component" value="Unassembled WGS sequence"/>
</dbReference>
<dbReference type="InterPro" id="IPR027417">
    <property type="entry name" value="P-loop_NTPase"/>
</dbReference>
<dbReference type="Gene3D" id="2.130.10.10">
    <property type="entry name" value="YVTN repeat-like/Quinoprotein amine dehydrogenase"/>
    <property type="match status" value="6"/>
</dbReference>
<dbReference type="CDD" id="cd00200">
    <property type="entry name" value="WD40"/>
    <property type="match status" value="2"/>
</dbReference>
<organism evidence="5 6">
    <name type="scientific">Ktedonospora formicarum</name>
    <dbReference type="NCBI Taxonomy" id="2778364"/>
    <lineage>
        <taxon>Bacteria</taxon>
        <taxon>Bacillati</taxon>
        <taxon>Chloroflexota</taxon>
        <taxon>Ktedonobacteria</taxon>
        <taxon>Ktedonobacterales</taxon>
        <taxon>Ktedonobacteraceae</taxon>
        <taxon>Ktedonospora</taxon>
    </lineage>
</organism>
<dbReference type="InterPro" id="IPR020472">
    <property type="entry name" value="WD40_PAC1"/>
</dbReference>
<proteinExistence type="predicted"/>
<sequence length="1224" mass="134431">MAKTFYRERDYAFGQMMLTLRTTTGFTQAGLAEVLGVSRRAVAEWEAGSSYPKAEHLKRFIELGVQQRAFPADQEAEEIRTFWKAAHQKVLLDEQWLSLLLGPQHLSHHHKIPTPITPISADEESTPAGPRVDWGEAFAIPAFYGREQELAFLTQWIVQERCRVVSLLGMGGIGKSALAINFTQHTAEHFDVALFRSLRDAPSCEALLDDCLQVLSSQRLRTVPDSLEQRIALLIEHLRKGRVLMILDNLEAILQERETKGLFRSGFEDYGRLLRRVAETEHQGCLLLTSREKPAELRPLEGKHAPVRSLRLSGLDLAACERVLTEKGVEGTPQEQTHLIEVYGGNPLALKIVAEIVTDLFGGAIGPFLAGGTIIFGTIANLLDEQFARLSVLEQTLLRWLAIAREPVTIEEALAMLTVPLPRVQVLEAADGLRRRSLIEPGQRRGSFTLQSVVLEYITSVLIMEVINEIQQGKHDCLIHYGFEQAHAKEYVRHTQERLLVAPLLERLQSVYRGQAEVEERLLLLLNQFRACDYAAQGYGPTNVIALLRLQRGHLRGLDLSHLSLRGAYLQDCEMQDASLAESVVRDVVFTEALDAMWAVAVSSKGTFWAAGSRSGEVHVWKEEGRILHLIWRAHTDTIYTLAFSPDEQILATGSWDGTIKLWDLEQGALLWMGWHTNSVNCVAFDADGCLLASGGDDGTIQLWDVSSGRHMQTLSGQGKAVHAVSWSPTSRLLGSSCVNGNISLWQVQGGQGAQPVTRAEILTGHTNWVMGLAFAPDGRHLASASWDRTVKLWDVASGCVLQTLTGSTRRLHCVVWSPDGRLVASAGLDTAIWLWDVEQGRYRVVLHGHSAGVLALAFTPDSSSLLSSSEDGTLRVWNVVDGRCMRLMSGYVGSLFDVAWNPTGTQLAGASTNTSVTIWDVGGGTVPRVLRGHHWIVHGVAWSPDGRLLASSGWDNSIRLWNPETGSCLHLLRDPDSVDTIFQGIAWEPDGQLLASGSYMRGVQVWDMQMHKRRWIGFPSPTKLRGVAWSPDGSQLASCGDDGGICLWKPSNGSLLKKLQGHHGRAASVAWNPDGSQLASGGGSEDGEVVVWEVASGKVVRVLGTSSGGISAVTWSPSGEAVISGDCYGKLRWWEVASGKCLAIWEGHEGTVQALRVSPDGHLLASCGDDSAIRLWNLETGEVVRTLRQDRPYERLNITGIRGMTEAQKTAIRVLGGADDYSS</sequence>
<dbReference type="EMBL" id="BNJF01000008">
    <property type="protein sequence ID" value="GHO50457.1"/>
    <property type="molecule type" value="Genomic_DNA"/>
</dbReference>
<dbReference type="PRINTS" id="PR00364">
    <property type="entry name" value="DISEASERSIST"/>
</dbReference>
<dbReference type="Pfam" id="PF00400">
    <property type="entry name" value="WD40"/>
    <property type="match status" value="12"/>
</dbReference>
<keyword evidence="1 3" id="KW-0853">WD repeat</keyword>
<gene>
    <name evidence="5" type="ORF">KSX_86200</name>
</gene>
<dbReference type="CDD" id="cd00093">
    <property type="entry name" value="HTH_XRE"/>
    <property type="match status" value="1"/>
</dbReference>
<dbReference type="GO" id="GO:0003677">
    <property type="term" value="F:DNA binding"/>
    <property type="evidence" value="ECO:0007669"/>
    <property type="project" value="InterPro"/>
</dbReference>
<dbReference type="InterPro" id="IPR015943">
    <property type="entry name" value="WD40/YVTN_repeat-like_dom_sf"/>
</dbReference>
<feature type="repeat" description="WD" evidence="3">
    <location>
        <begin position="673"/>
        <end position="714"/>
    </location>
</feature>
<keyword evidence="6" id="KW-1185">Reference proteome</keyword>
<evidence type="ECO:0000313" key="5">
    <source>
        <dbReference type="EMBL" id="GHO50457.1"/>
    </source>
</evidence>
<dbReference type="InterPro" id="IPR001387">
    <property type="entry name" value="Cro/C1-type_HTH"/>
</dbReference>
<dbReference type="PANTHER" id="PTHR44129">
    <property type="entry name" value="WD REPEAT-CONTAINING PROTEIN POP1"/>
    <property type="match status" value="1"/>
</dbReference>
<protein>
    <recommendedName>
        <fullName evidence="4">HTH cro/C1-type domain-containing protein</fullName>
    </recommendedName>
</protein>
<dbReference type="RefSeq" id="WP_220199465.1">
    <property type="nucleotide sequence ID" value="NZ_BNJF01000008.1"/>
</dbReference>
<dbReference type="Gene3D" id="1.10.260.40">
    <property type="entry name" value="lambda repressor-like DNA-binding domains"/>
    <property type="match status" value="1"/>
</dbReference>
<dbReference type="PRINTS" id="PR00320">
    <property type="entry name" value="GPROTEINBRPT"/>
</dbReference>
<feature type="repeat" description="WD" evidence="3">
    <location>
        <begin position="1146"/>
        <end position="1187"/>
    </location>
</feature>
<feature type="repeat" description="WD" evidence="3">
    <location>
        <begin position="931"/>
        <end position="972"/>
    </location>
</feature>
<feature type="domain" description="HTH cro/C1-type" evidence="4">
    <location>
        <begin position="17"/>
        <end position="59"/>
    </location>
</feature>
<accession>A0A8J3MVL8</accession>
<evidence type="ECO:0000259" key="4">
    <source>
        <dbReference type="PROSITE" id="PS50943"/>
    </source>
</evidence>
<evidence type="ECO:0000256" key="2">
    <source>
        <dbReference type="ARBA" id="ARBA00022737"/>
    </source>
</evidence>
<dbReference type="InterPro" id="IPR019775">
    <property type="entry name" value="WD40_repeat_CS"/>
</dbReference>
<dbReference type="InterPro" id="IPR002182">
    <property type="entry name" value="NB-ARC"/>
</dbReference>
<feature type="repeat" description="WD" evidence="3">
    <location>
        <begin position="1028"/>
        <end position="1059"/>
    </location>
</feature>
<dbReference type="AlphaFoldDB" id="A0A8J3MVL8"/>
<evidence type="ECO:0000256" key="1">
    <source>
        <dbReference type="ARBA" id="ARBA00022574"/>
    </source>
</evidence>
<dbReference type="PROSITE" id="PS00678">
    <property type="entry name" value="WD_REPEATS_1"/>
    <property type="match status" value="8"/>
</dbReference>
<dbReference type="InterPro" id="IPR001680">
    <property type="entry name" value="WD40_rpt"/>
</dbReference>
<dbReference type="GO" id="GO:0043531">
    <property type="term" value="F:ADP binding"/>
    <property type="evidence" value="ECO:0007669"/>
    <property type="project" value="InterPro"/>
</dbReference>
<comment type="caution">
    <text evidence="5">The sequence shown here is derived from an EMBL/GenBank/DDBJ whole genome shotgun (WGS) entry which is preliminary data.</text>
</comment>